<dbReference type="Pfam" id="PF00069">
    <property type="entry name" value="Pkinase"/>
    <property type="match status" value="1"/>
</dbReference>
<dbReference type="GO" id="GO:0005524">
    <property type="term" value="F:ATP binding"/>
    <property type="evidence" value="ECO:0007669"/>
    <property type="project" value="UniProtKB-KW"/>
</dbReference>
<evidence type="ECO:0000256" key="2">
    <source>
        <dbReference type="ARBA" id="ARBA00022840"/>
    </source>
</evidence>
<name>B4W1Z1_9CYAN</name>
<keyword evidence="1" id="KW-0547">Nucleotide-binding</keyword>
<protein>
    <submittedName>
        <fullName evidence="4">Protein kinase domain</fullName>
    </submittedName>
</protein>
<dbReference type="PANTHER" id="PTHR24363">
    <property type="entry name" value="SERINE/THREONINE PROTEIN KINASE"/>
    <property type="match status" value="1"/>
</dbReference>
<dbReference type="AlphaFoldDB" id="B4W1Z1"/>
<dbReference type="STRING" id="118168.MC7420_6880"/>
<evidence type="ECO:0000256" key="1">
    <source>
        <dbReference type="ARBA" id="ARBA00022741"/>
    </source>
</evidence>
<evidence type="ECO:0000259" key="3">
    <source>
        <dbReference type="PROSITE" id="PS50011"/>
    </source>
</evidence>
<dbReference type="InterPro" id="IPR008271">
    <property type="entry name" value="Ser/Thr_kinase_AS"/>
</dbReference>
<sequence>MASDLQTHSPVVIKLLLLDPDFTWEDLKLFEREAKTLKALDHPLIPQYLDSFEVDTQLGKGFALVQSYIEARSLQDWMQVGRHFSEADLRAIAQELLKILDYLHTHQPPVIHRDIKPSNILLGDRSGNSLGQIYLVDFGSVQTVADGGTITVVGTYGYMPPEQFGGKTIPASDLYSLGATLIDLLTRTHPADLPSRNGCIRFEGERLASKPFQTWLKLLIQPDLSQRFKNARSALDALQKEQLTLQSLAKVHVKPRGSRVVLTKTDDQLQIVIPPLPLKQKLQVIFSGLKQTSFWCLLLLLGFWKLETLLLVAPFTLWIVSSIWIKIIGKIFEEIQLSIEPREIYLTRNWLGIKKRYSSPTKDIIKLERVTYKEYFDTMQKTSKPKLLYSGLNIWVGNQCYALEKGSLIGGIRQLTPVELDWLAVELSDWLDLPIQTAGEVPILGNQSGISTEVINTESNFRDNTSDIDSASENDLSNLWFFF</sequence>
<organism evidence="4 5">
    <name type="scientific">Coleofasciculus chthonoplastes PCC 7420</name>
    <dbReference type="NCBI Taxonomy" id="118168"/>
    <lineage>
        <taxon>Bacteria</taxon>
        <taxon>Bacillati</taxon>
        <taxon>Cyanobacteriota</taxon>
        <taxon>Cyanophyceae</taxon>
        <taxon>Coleofasciculales</taxon>
        <taxon>Coleofasciculaceae</taxon>
        <taxon>Coleofasciculus</taxon>
    </lineage>
</organism>
<dbReference type="CDD" id="cd14014">
    <property type="entry name" value="STKc_PknB_like"/>
    <property type="match status" value="1"/>
</dbReference>
<dbReference type="Gene3D" id="1.10.510.10">
    <property type="entry name" value="Transferase(Phosphotransferase) domain 1"/>
    <property type="match status" value="1"/>
</dbReference>
<proteinExistence type="predicted"/>
<keyword evidence="4" id="KW-0418">Kinase</keyword>
<evidence type="ECO:0000313" key="5">
    <source>
        <dbReference type="Proteomes" id="UP000003835"/>
    </source>
</evidence>
<dbReference type="PANTHER" id="PTHR24363:SF7">
    <property type="entry name" value="SERINE_THREONINE-PROTEIN KINASE-LIKE PROTEIN E"/>
    <property type="match status" value="1"/>
</dbReference>
<gene>
    <name evidence="4" type="ORF">MC7420_6880</name>
</gene>
<dbReference type="EMBL" id="DS989869">
    <property type="protein sequence ID" value="EDX71794.1"/>
    <property type="molecule type" value="Genomic_DNA"/>
</dbReference>
<keyword evidence="5" id="KW-1185">Reference proteome</keyword>
<keyword evidence="4" id="KW-0808">Transferase</keyword>
<reference evidence="4 5" key="1">
    <citation type="submission" date="2008-07" db="EMBL/GenBank/DDBJ databases">
        <authorList>
            <person name="Tandeau de Marsac N."/>
            <person name="Ferriera S."/>
            <person name="Johnson J."/>
            <person name="Kravitz S."/>
            <person name="Beeson K."/>
            <person name="Sutton G."/>
            <person name="Rogers Y.-H."/>
            <person name="Friedman R."/>
            <person name="Frazier M."/>
            <person name="Venter J.C."/>
        </authorList>
    </citation>
    <scope>NUCLEOTIDE SEQUENCE [LARGE SCALE GENOMIC DNA]</scope>
    <source>
        <strain evidence="4 5">PCC 7420</strain>
    </source>
</reference>
<dbReference type="InterPro" id="IPR011009">
    <property type="entry name" value="Kinase-like_dom_sf"/>
</dbReference>
<accession>B4W1Z1</accession>
<feature type="domain" description="Protein kinase" evidence="3">
    <location>
        <begin position="1"/>
        <end position="245"/>
    </location>
</feature>
<keyword evidence="2" id="KW-0067">ATP-binding</keyword>
<dbReference type="Proteomes" id="UP000003835">
    <property type="component" value="Unassembled WGS sequence"/>
</dbReference>
<dbReference type="eggNOG" id="COG0515">
    <property type="taxonomic scope" value="Bacteria"/>
</dbReference>
<dbReference type="PROSITE" id="PS00108">
    <property type="entry name" value="PROTEIN_KINASE_ST"/>
    <property type="match status" value="1"/>
</dbReference>
<dbReference type="GO" id="GO:0004674">
    <property type="term" value="F:protein serine/threonine kinase activity"/>
    <property type="evidence" value="ECO:0007669"/>
    <property type="project" value="TreeGrafter"/>
</dbReference>
<dbReference type="SUPFAM" id="SSF56112">
    <property type="entry name" value="Protein kinase-like (PK-like)"/>
    <property type="match status" value="1"/>
</dbReference>
<dbReference type="InterPro" id="IPR000719">
    <property type="entry name" value="Prot_kinase_dom"/>
</dbReference>
<dbReference type="HOGENOM" id="CLU_000288_135_7_3"/>
<dbReference type="SMART" id="SM00220">
    <property type="entry name" value="S_TKc"/>
    <property type="match status" value="1"/>
</dbReference>
<evidence type="ECO:0000313" key="4">
    <source>
        <dbReference type="EMBL" id="EDX71794.1"/>
    </source>
</evidence>
<dbReference type="PROSITE" id="PS50011">
    <property type="entry name" value="PROTEIN_KINASE_DOM"/>
    <property type="match status" value="1"/>
</dbReference>